<reference evidence="5" key="1">
    <citation type="submission" date="2022-11" db="UniProtKB">
        <authorList>
            <consortium name="WormBaseParasite"/>
        </authorList>
    </citation>
    <scope>IDENTIFICATION</scope>
</reference>
<dbReference type="PANTHER" id="PTHR45757">
    <property type="entry name" value="PROTEIN CBG23364-RELATED"/>
    <property type="match status" value="1"/>
</dbReference>
<proteinExistence type="predicted"/>
<evidence type="ECO:0000313" key="5">
    <source>
        <dbReference type="WBParaSite" id="ACRNAN_scaffold4666.g32828.t1"/>
    </source>
</evidence>
<protein>
    <submittedName>
        <fullName evidence="5">Major facilitator superfamily (MFS) profile domain-containing protein</fullName>
    </submittedName>
</protein>
<keyword evidence="2" id="KW-0472">Membrane</keyword>
<dbReference type="Proteomes" id="UP000887540">
    <property type="component" value="Unplaced"/>
</dbReference>
<dbReference type="Pfam" id="PF07690">
    <property type="entry name" value="MFS_1"/>
    <property type="match status" value="1"/>
</dbReference>
<keyword evidence="2" id="KW-1133">Transmembrane helix</keyword>
<dbReference type="PROSITE" id="PS50850">
    <property type="entry name" value="MFS"/>
    <property type="match status" value="1"/>
</dbReference>
<organism evidence="4 5">
    <name type="scientific">Acrobeloides nanus</name>
    <dbReference type="NCBI Taxonomy" id="290746"/>
    <lineage>
        <taxon>Eukaryota</taxon>
        <taxon>Metazoa</taxon>
        <taxon>Ecdysozoa</taxon>
        <taxon>Nematoda</taxon>
        <taxon>Chromadorea</taxon>
        <taxon>Rhabditida</taxon>
        <taxon>Tylenchina</taxon>
        <taxon>Cephalobomorpha</taxon>
        <taxon>Cephaloboidea</taxon>
        <taxon>Cephalobidae</taxon>
        <taxon>Acrobeloides</taxon>
    </lineage>
</organism>
<evidence type="ECO:0000256" key="1">
    <source>
        <dbReference type="ARBA" id="ARBA00004141"/>
    </source>
</evidence>
<dbReference type="GO" id="GO:0022857">
    <property type="term" value="F:transmembrane transporter activity"/>
    <property type="evidence" value="ECO:0007669"/>
    <property type="project" value="InterPro"/>
</dbReference>
<evidence type="ECO:0000313" key="4">
    <source>
        <dbReference type="Proteomes" id="UP000887540"/>
    </source>
</evidence>
<evidence type="ECO:0000256" key="2">
    <source>
        <dbReference type="SAM" id="Phobius"/>
    </source>
</evidence>
<sequence>MTNDKNDTNSQYSYTPIEQGWLFSIIAVGNLVGTLILPYLLVKFSMRTILTGYGLISGIATLLTPLSAYISYVALLIMRFLQGFAMSMCFTALGSITSQWASLKESGFFLATLSIHF</sequence>
<evidence type="ECO:0000259" key="3">
    <source>
        <dbReference type="PROSITE" id="PS50850"/>
    </source>
</evidence>
<dbReference type="AlphaFoldDB" id="A0A914DYQ9"/>
<comment type="subcellular location">
    <subcellularLocation>
        <location evidence="1">Membrane</location>
        <topology evidence="1">Multi-pass membrane protein</topology>
    </subcellularLocation>
</comment>
<dbReference type="WBParaSite" id="ACRNAN_scaffold4666.g32828.t1">
    <property type="protein sequence ID" value="ACRNAN_scaffold4666.g32828.t1"/>
    <property type="gene ID" value="ACRNAN_scaffold4666.g32828"/>
</dbReference>
<feature type="transmembrane region" description="Helical" evidence="2">
    <location>
        <begin position="20"/>
        <end position="42"/>
    </location>
</feature>
<keyword evidence="2" id="KW-0812">Transmembrane</keyword>
<dbReference type="Gene3D" id="1.20.1250.20">
    <property type="entry name" value="MFS general substrate transporter like domains"/>
    <property type="match status" value="1"/>
</dbReference>
<feature type="transmembrane region" description="Helical" evidence="2">
    <location>
        <begin position="49"/>
        <end position="70"/>
    </location>
</feature>
<dbReference type="InterPro" id="IPR011701">
    <property type="entry name" value="MFS"/>
</dbReference>
<dbReference type="InterPro" id="IPR036259">
    <property type="entry name" value="MFS_trans_sf"/>
</dbReference>
<name>A0A914DYQ9_9BILA</name>
<keyword evidence="4" id="KW-1185">Reference proteome</keyword>
<dbReference type="GO" id="GO:0016020">
    <property type="term" value="C:membrane"/>
    <property type="evidence" value="ECO:0007669"/>
    <property type="project" value="UniProtKB-SubCell"/>
</dbReference>
<feature type="domain" description="Major facilitator superfamily (MFS) profile" evidence="3">
    <location>
        <begin position="1"/>
        <end position="117"/>
    </location>
</feature>
<dbReference type="SUPFAM" id="SSF103473">
    <property type="entry name" value="MFS general substrate transporter"/>
    <property type="match status" value="1"/>
</dbReference>
<accession>A0A914DYQ9</accession>
<dbReference type="InterPro" id="IPR020846">
    <property type="entry name" value="MFS_dom"/>
</dbReference>